<dbReference type="GO" id="GO:0016114">
    <property type="term" value="P:terpenoid biosynthetic process"/>
    <property type="evidence" value="ECO:0007669"/>
    <property type="project" value="InterPro"/>
</dbReference>
<dbReference type="GO" id="GO:0008685">
    <property type="term" value="F:2-C-methyl-D-erythritol 2,4-cyclodiphosphate synthase activity"/>
    <property type="evidence" value="ECO:0007669"/>
    <property type="project" value="UniProtKB-EC"/>
</dbReference>
<protein>
    <recommendedName>
        <fullName evidence="4">2-C-methyl-D-erythritol 2,4-cyclodiphosphate synthase</fullName>
        <ecNumber evidence="4">4.6.1.12</ecNumber>
    </recommendedName>
</protein>
<dbReference type="UniPathway" id="UPA00056">
    <property type="reaction ID" value="UER00095"/>
</dbReference>
<dbReference type="HAMAP" id="MF_00107">
    <property type="entry name" value="IspF"/>
    <property type="match status" value="1"/>
</dbReference>
<dbReference type="EC" id="4.6.1.12" evidence="4"/>
<dbReference type="CDD" id="cd00554">
    <property type="entry name" value="MECDP_synthase"/>
    <property type="match status" value="1"/>
</dbReference>
<dbReference type="NCBIfam" id="TIGR00151">
    <property type="entry name" value="ispF"/>
    <property type="match status" value="1"/>
</dbReference>
<feature type="non-terminal residue" evidence="9">
    <location>
        <position position="1"/>
    </location>
</feature>
<evidence type="ECO:0000256" key="5">
    <source>
        <dbReference type="ARBA" id="ARBA00022723"/>
    </source>
</evidence>
<feature type="domain" description="2-C-methyl-D-erythritol 2,4-cyclodiphosphate synthase" evidence="8">
    <location>
        <begin position="1"/>
        <end position="146"/>
    </location>
</feature>
<organism evidence="9">
    <name type="scientific">marine metagenome</name>
    <dbReference type="NCBI Taxonomy" id="408172"/>
    <lineage>
        <taxon>unclassified sequences</taxon>
        <taxon>metagenomes</taxon>
        <taxon>ecological metagenomes</taxon>
    </lineage>
</organism>
<dbReference type="GO" id="GO:0046872">
    <property type="term" value="F:metal ion binding"/>
    <property type="evidence" value="ECO:0007669"/>
    <property type="project" value="UniProtKB-KW"/>
</dbReference>
<dbReference type="Pfam" id="PF02542">
    <property type="entry name" value="YgbB"/>
    <property type="match status" value="1"/>
</dbReference>
<evidence type="ECO:0000256" key="1">
    <source>
        <dbReference type="ARBA" id="ARBA00000200"/>
    </source>
</evidence>
<dbReference type="InterPro" id="IPR036571">
    <property type="entry name" value="MECDP_synthase_sf"/>
</dbReference>
<dbReference type="InterPro" id="IPR003526">
    <property type="entry name" value="MECDP_synthase"/>
</dbReference>
<dbReference type="PANTHER" id="PTHR43181:SF1">
    <property type="entry name" value="2-C-METHYL-D-ERYTHRITOL 2,4-CYCLODIPHOSPHATE SYNTHASE, CHLOROPLASTIC"/>
    <property type="match status" value="1"/>
</dbReference>
<dbReference type="EMBL" id="UINC01033477">
    <property type="protein sequence ID" value="SVB22828.1"/>
    <property type="molecule type" value="Genomic_DNA"/>
</dbReference>
<comment type="pathway">
    <text evidence="3">Isoprenoid biosynthesis; isopentenyl diphosphate biosynthesis via DXP pathway; isopentenyl diphosphate from 1-deoxy-D-xylulose 5-phosphate: step 4/6.</text>
</comment>
<keyword evidence="7" id="KW-0456">Lyase</keyword>
<keyword evidence="5" id="KW-0479">Metal-binding</keyword>
<dbReference type="GO" id="GO:0019288">
    <property type="term" value="P:isopentenyl diphosphate biosynthetic process, methylerythritol 4-phosphate pathway"/>
    <property type="evidence" value="ECO:0007669"/>
    <property type="project" value="UniProtKB-UniPathway"/>
</dbReference>
<dbReference type="PROSITE" id="PS01350">
    <property type="entry name" value="ISPF"/>
    <property type="match status" value="1"/>
</dbReference>
<proteinExistence type="inferred from homology"/>
<evidence type="ECO:0000259" key="8">
    <source>
        <dbReference type="Pfam" id="PF02542"/>
    </source>
</evidence>
<evidence type="ECO:0000256" key="7">
    <source>
        <dbReference type="ARBA" id="ARBA00023239"/>
    </source>
</evidence>
<name>A0A382C9N1_9ZZZZ</name>
<comment type="cofactor">
    <cofactor evidence="2">
        <name>a divalent metal cation</name>
        <dbReference type="ChEBI" id="CHEBI:60240"/>
    </cofactor>
</comment>
<accession>A0A382C9N1</accession>
<gene>
    <name evidence="9" type="ORF">METZ01_LOCUS175682</name>
</gene>
<evidence type="ECO:0000313" key="9">
    <source>
        <dbReference type="EMBL" id="SVB22828.1"/>
    </source>
</evidence>
<evidence type="ECO:0000256" key="2">
    <source>
        <dbReference type="ARBA" id="ARBA00001968"/>
    </source>
</evidence>
<sequence length="150" mass="15753">VHRLLEGRPLWLGGVEIEHDMGLDGHSDADVLMHAICDAVLGALGQGDIGSFFPPSEPQWKDAPSRIFLEKAAELVAEADGKIVNIDATLIAEAPKILPHVPAMKVAVAQALYISPDQVGIKATTNELLGFLGRGEGMAAMAVAGVNLPD</sequence>
<reference evidence="9" key="1">
    <citation type="submission" date="2018-05" db="EMBL/GenBank/DDBJ databases">
        <authorList>
            <person name="Lanie J.A."/>
            <person name="Ng W.-L."/>
            <person name="Kazmierczak K.M."/>
            <person name="Andrzejewski T.M."/>
            <person name="Davidsen T.M."/>
            <person name="Wayne K.J."/>
            <person name="Tettelin H."/>
            <person name="Glass J.I."/>
            <person name="Rusch D."/>
            <person name="Podicherti R."/>
            <person name="Tsui H.-C.T."/>
            <person name="Winkler M.E."/>
        </authorList>
    </citation>
    <scope>NUCLEOTIDE SEQUENCE</scope>
</reference>
<evidence type="ECO:0000256" key="3">
    <source>
        <dbReference type="ARBA" id="ARBA00004709"/>
    </source>
</evidence>
<dbReference type="Gene3D" id="3.30.1330.50">
    <property type="entry name" value="2-C-methyl-D-erythritol 2,4-cyclodiphosphate synthase"/>
    <property type="match status" value="1"/>
</dbReference>
<evidence type="ECO:0000256" key="4">
    <source>
        <dbReference type="ARBA" id="ARBA00012579"/>
    </source>
</evidence>
<evidence type="ECO:0000256" key="6">
    <source>
        <dbReference type="ARBA" id="ARBA00023229"/>
    </source>
</evidence>
<dbReference type="AlphaFoldDB" id="A0A382C9N1"/>
<dbReference type="SUPFAM" id="SSF69765">
    <property type="entry name" value="IpsF-like"/>
    <property type="match status" value="1"/>
</dbReference>
<keyword evidence="6" id="KW-0414">Isoprene biosynthesis</keyword>
<comment type="catalytic activity">
    <reaction evidence="1">
        <text>4-CDP-2-C-methyl-D-erythritol 2-phosphate = 2-C-methyl-D-erythritol 2,4-cyclic diphosphate + CMP</text>
        <dbReference type="Rhea" id="RHEA:23864"/>
        <dbReference type="ChEBI" id="CHEBI:57919"/>
        <dbReference type="ChEBI" id="CHEBI:58483"/>
        <dbReference type="ChEBI" id="CHEBI:60377"/>
        <dbReference type="EC" id="4.6.1.12"/>
    </reaction>
</comment>
<dbReference type="PANTHER" id="PTHR43181">
    <property type="entry name" value="2-C-METHYL-D-ERYTHRITOL 2,4-CYCLODIPHOSPHATE SYNTHASE, CHLOROPLASTIC"/>
    <property type="match status" value="1"/>
</dbReference>
<dbReference type="InterPro" id="IPR020555">
    <property type="entry name" value="MECDP_synthase_CS"/>
</dbReference>